<organism evidence="1 2">
    <name type="scientific">Hygrophoropsis aurantiaca</name>
    <dbReference type="NCBI Taxonomy" id="72124"/>
    <lineage>
        <taxon>Eukaryota</taxon>
        <taxon>Fungi</taxon>
        <taxon>Dikarya</taxon>
        <taxon>Basidiomycota</taxon>
        <taxon>Agaricomycotina</taxon>
        <taxon>Agaricomycetes</taxon>
        <taxon>Agaricomycetidae</taxon>
        <taxon>Boletales</taxon>
        <taxon>Coniophorineae</taxon>
        <taxon>Hygrophoropsidaceae</taxon>
        <taxon>Hygrophoropsis</taxon>
    </lineage>
</organism>
<proteinExistence type="predicted"/>
<accession>A0ACB8A3P1</accession>
<comment type="caution">
    <text evidence="1">The sequence shown here is derived from an EMBL/GenBank/DDBJ whole genome shotgun (WGS) entry which is preliminary data.</text>
</comment>
<evidence type="ECO:0000313" key="2">
    <source>
        <dbReference type="Proteomes" id="UP000790377"/>
    </source>
</evidence>
<dbReference type="Proteomes" id="UP000790377">
    <property type="component" value="Unassembled WGS sequence"/>
</dbReference>
<keyword evidence="2" id="KW-1185">Reference proteome</keyword>
<sequence>MAAASYVAPPGYDYRRPIGGNYSSSYDTPVSSLRRRSPSPSSSSRRYAPYDSYVPRGGAPSRVEYENNYRPNTWRPGRYHSRSPSPDRFERTRPLEPHYGSHWRPPSRDEPRPPTSPVPPIAREKGRRDIMAERMFEPSDAWKQSQPERPMRRDFSEPFLDRYPEHRMRHVRDFSPLRSVARNEYPSLSAGDSYRPLANGRSYRDSYAFARSDTYRPCYDNEYRETWPHPVPPRSSGFHDRGDVRPLSTARSIASTPSHHANSPRGDIPNRNRYSYPGPVGYSAPSSSRERSLTPPTTRSRDSSLCEEPPRKKFKSYTSSRSSSVSGQNRLEPPPRSHLENPESHQSVQSPTPVYHTPFPVNAQSQIDSECSTPRDNLTPGDKSDAPDCPQKILCQPTSPLHPPLMYSVQAKAEPKAHDTISCLPTPPRDNPSQ</sequence>
<protein>
    <submittedName>
        <fullName evidence="1">Uncharacterized protein</fullName>
    </submittedName>
</protein>
<evidence type="ECO:0000313" key="1">
    <source>
        <dbReference type="EMBL" id="KAH7907288.1"/>
    </source>
</evidence>
<dbReference type="EMBL" id="MU267919">
    <property type="protein sequence ID" value="KAH7907288.1"/>
    <property type="molecule type" value="Genomic_DNA"/>
</dbReference>
<gene>
    <name evidence="1" type="ORF">BJ138DRAFT_520180</name>
</gene>
<reference evidence="1" key="1">
    <citation type="journal article" date="2021" name="New Phytol.">
        <title>Evolutionary innovations through gain and loss of genes in the ectomycorrhizal Boletales.</title>
        <authorList>
            <person name="Wu G."/>
            <person name="Miyauchi S."/>
            <person name="Morin E."/>
            <person name="Kuo A."/>
            <person name="Drula E."/>
            <person name="Varga T."/>
            <person name="Kohler A."/>
            <person name="Feng B."/>
            <person name="Cao Y."/>
            <person name="Lipzen A."/>
            <person name="Daum C."/>
            <person name="Hundley H."/>
            <person name="Pangilinan J."/>
            <person name="Johnson J."/>
            <person name="Barry K."/>
            <person name="LaButti K."/>
            <person name="Ng V."/>
            <person name="Ahrendt S."/>
            <person name="Min B."/>
            <person name="Choi I.G."/>
            <person name="Park H."/>
            <person name="Plett J.M."/>
            <person name="Magnuson J."/>
            <person name="Spatafora J.W."/>
            <person name="Nagy L.G."/>
            <person name="Henrissat B."/>
            <person name="Grigoriev I.V."/>
            <person name="Yang Z.L."/>
            <person name="Xu J."/>
            <person name="Martin F.M."/>
        </authorList>
    </citation>
    <scope>NUCLEOTIDE SEQUENCE</scope>
    <source>
        <strain evidence="1">ATCC 28755</strain>
    </source>
</reference>
<name>A0ACB8A3P1_9AGAM</name>